<organism evidence="1 2">
    <name type="scientific">Actinomadura fibrosa</name>
    <dbReference type="NCBI Taxonomy" id="111802"/>
    <lineage>
        <taxon>Bacteria</taxon>
        <taxon>Bacillati</taxon>
        <taxon>Actinomycetota</taxon>
        <taxon>Actinomycetes</taxon>
        <taxon>Streptosporangiales</taxon>
        <taxon>Thermomonosporaceae</taxon>
        <taxon>Actinomadura</taxon>
    </lineage>
</organism>
<evidence type="ECO:0000313" key="2">
    <source>
        <dbReference type="Proteomes" id="UP001597063"/>
    </source>
</evidence>
<dbReference type="Proteomes" id="UP001597063">
    <property type="component" value="Unassembled WGS sequence"/>
</dbReference>
<proteinExistence type="predicted"/>
<protein>
    <submittedName>
        <fullName evidence="1">HAD domain-containing protein</fullName>
    </submittedName>
</protein>
<dbReference type="RefSeq" id="WP_131761403.1">
    <property type="nucleotide sequence ID" value="NZ_CAACUY010000164.1"/>
</dbReference>
<reference evidence="2" key="1">
    <citation type="journal article" date="2019" name="Int. J. Syst. Evol. Microbiol.">
        <title>The Global Catalogue of Microorganisms (GCM) 10K type strain sequencing project: providing services to taxonomists for standard genome sequencing and annotation.</title>
        <authorList>
            <consortium name="The Broad Institute Genomics Platform"/>
            <consortium name="The Broad Institute Genome Sequencing Center for Infectious Disease"/>
            <person name="Wu L."/>
            <person name="Ma J."/>
        </authorList>
    </citation>
    <scope>NUCLEOTIDE SEQUENCE [LARGE SCALE GENOMIC DNA]</scope>
    <source>
        <strain evidence="2">JCM 9371</strain>
    </source>
</reference>
<evidence type="ECO:0000313" key="1">
    <source>
        <dbReference type="EMBL" id="MFD0689714.1"/>
    </source>
</evidence>
<sequence length="157" mass="17540">MSRPILLLDVDGVLNPFGTAECPAGFTEHELFTGEEPVRLCPAHGEWIKELQEVFDVAWATGWNDEANRLLAPLLGIEPLPVVPMPPIPFHPREKVPAVARFAGRRPAVWMDDLHTPEAREWSIAREQATLLIPIDPTEGLTRSAVVRAIMWWTAPP</sequence>
<accession>A0ABW2XUB6</accession>
<dbReference type="Pfam" id="PF18143">
    <property type="entry name" value="HAD_SAK_2"/>
    <property type="match status" value="1"/>
</dbReference>
<name>A0ABW2XUB6_9ACTN</name>
<dbReference type="EMBL" id="JBHTGP010000018">
    <property type="protein sequence ID" value="MFD0689714.1"/>
    <property type="molecule type" value="Genomic_DNA"/>
</dbReference>
<keyword evidence="2" id="KW-1185">Reference proteome</keyword>
<comment type="caution">
    <text evidence="1">The sequence shown here is derived from an EMBL/GenBank/DDBJ whole genome shotgun (WGS) entry which is preliminary data.</text>
</comment>
<gene>
    <name evidence="1" type="ORF">ACFQZM_34865</name>
</gene>